<dbReference type="CDD" id="cd00882">
    <property type="entry name" value="Ras_like_GTPase"/>
    <property type="match status" value="1"/>
</dbReference>
<sequence length="325" mass="33852">MSGTGRRREGAAIFAAIFAADFAAEFADVLTRFAQDCGDARVRTAVSAVAARVSAPLRVAVQGRAGVGRTTLARVLDGAGRRIVDTAADVAVVVVAEVVKPEDRAAVARWRDVPVLVVCNKADLTGPVPLEALRRAAGAPVVPAVALLADVRLDHEAVDALRTLTAAHPGDSADSDVRLVRLLGRYGIARAVAALRDGADPSELPGLLRGLSGLDGVVAHLDALTAPSRYRRVRAALTDLQALATGSDAVAGVLAGDEAVLAVMTAAVDVVQAAGLVVDPADDPAAHLRRAVRWRRYSRGPVSPLHRACGADISRGSLRLFERHR</sequence>
<protein>
    <recommendedName>
        <fullName evidence="3">G domain-containing protein</fullName>
    </recommendedName>
</protein>
<dbReference type="SUPFAM" id="SSF52540">
    <property type="entry name" value="P-loop containing nucleoside triphosphate hydrolases"/>
    <property type="match status" value="1"/>
</dbReference>
<accession>A0A6S6NV97</accession>
<dbReference type="AlphaFoldDB" id="A0A6S6NV97"/>
<gene>
    <name evidence="1" type="ORF">NIIDNTM18_01810</name>
</gene>
<reference evidence="1 2" key="1">
    <citation type="submission" date="2020-07" db="EMBL/GenBank/DDBJ databases">
        <title>Complete genome sequence of Mycolicibacterium litorale like strain isolated from cardiac implantable electronic device infection.</title>
        <authorList>
            <person name="Fukano H."/>
            <person name="Miyama H."/>
            <person name="Hoshino Y."/>
        </authorList>
    </citation>
    <scope>NUCLEOTIDE SEQUENCE [LARGE SCALE GENOMIC DNA]</scope>
    <source>
        <strain evidence="1 2">NIIDNTM18</strain>
    </source>
</reference>
<dbReference type="Proteomes" id="UP000515734">
    <property type="component" value="Chromosome"/>
</dbReference>
<dbReference type="EMBL" id="AP023287">
    <property type="protein sequence ID" value="BCI50903.1"/>
    <property type="molecule type" value="Genomic_DNA"/>
</dbReference>
<proteinExistence type="predicted"/>
<name>A0A6S6NV97_9MYCO</name>
<dbReference type="InterPro" id="IPR027417">
    <property type="entry name" value="P-loop_NTPase"/>
</dbReference>
<evidence type="ECO:0000313" key="2">
    <source>
        <dbReference type="Proteomes" id="UP000515734"/>
    </source>
</evidence>
<evidence type="ECO:0008006" key="3">
    <source>
        <dbReference type="Google" id="ProtNLM"/>
    </source>
</evidence>
<evidence type="ECO:0000313" key="1">
    <source>
        <dbReference type="EMBL" id="BCI50903.1"/>
    </source>
</evidence>
<organism evidence="1 2">
    <name type="scientific">Mycolicibacterium litorale</name>
    <dbReference type="NCBI Taxonomy" id="758802"/>
    <lineage>
        <taxon>Bacteria</taxon>
        <taxon>Bacillati</taxon>
        <taxon>Actinomycetota</taxon>
        <taxon>Actinomycetes</taxon>
        <taxon>Mycobacteriales</taxon>
        <taxon>Mycobacteriaceae</taxon>
        <taxon>Mycolicibacterium</taxon>
    </lineage>
</organism>